<accession>A0ABU8XPF1</accession>
<keyword evidence="2 4" id="KW-0732">Signal</keyword>
<feature type="chain" id="PRO_5045609677" evidence="4">
    <location>
        <begin position="28"/>
        <end position="401"/>
    </location>
</feature>
<gene>
    <name evidence="6" type="ORF">U1T56_08010</name>
</gene>
<protein>
    <submittedName>
        <fullName evidence="6">ABC transporter substrate-binding protein</fullName>
    </submittedName>
</protein>
<evidence type="ECO:0000256" key="2">
    <source>
        <dbReference type="ARBA" id="ARBA00022729"/>
    </source>
</evidence>
<dbReference type="InterPro" id="IPR028082">
    <property type="entry name" value="Peripla_BP_I"/>
</dbReference>
<dbReference type="Proteomes" id="UP001375743">
    <property type="component" value="Unassembled WGS sequence"/>
</dbReference>
<proteinExistence type="inferred from homology"/>
<evidence type="ECO:0000256" key="4">
    <source>
        <dbReference type="SAM" id="SignalP"/>
    </source>
</evidence>
<feature type="signal peptide" evidence="4">
    <location>
        <begin position="1"/>
        <end position="27"/>
    </location>
</feature>
<dbReference type="CDD" id="cd06268">
    <property type="entry name" value="PBP1_ABC_transporter_LIVBP-like"/>
    <property type="match status" value="1"/>
</dbReference>
<organism evidence="6 7">
    <name type="scientific">Benzoatithermus flavus</name>
    <dbReference type="NCBI Taxonomy" id="3108223"/>
    <lineage>
        <taxon>Bacteria</taxon>
        <taxon>Pseudomonadati</taxon>
        <taxon>Pseudomonadota</taxon>
        <taxon>Alphaproteobacteria</taxon>
        <taxon>Geminicoccales</taxon>
        <taxon>Geminicoccaceae</taxon>
        <taxon>Benzoatithermus</taxon>
    </lineage>
</organism>
<comment type="caution">
    <text evidence="6">The sequence shown here is derived from an EMBL/GenBank/DDBJ whole genome shotgun (WGS) entry which is preliminary data.</text>
</comment>
<dbReference type="PANTHER" id="PTHR30483:SF6">
    <property type="entry name" value="PERIPLASMIC BINDING PROTEIN OF ABC TRANSPORTER FOR NATURAL AMINO ACIDS"/>
    <property type="match status" value="1"/>
</dbReference>
<keyword evidence="3" id="KW-0029">Amino-acid transport</keyword>
<dbReference type="Gene3D" id="3.40.50.2300">
    <property type="match status" value="2"/>
</dbReference>
<keyword evidence="3" id="KW-0813">Transport</keyword>
<dbReference type="InterPro" id="IPR022478">
    <property type="entry name" value="ABC_transptr_sub-bd_PQQ"/>
</dbReference>
<dbReference type="Pfam" id="PF13458">
    <property type="entry name" value="Peripla_BP_6"/>
    <property type="match status" value="1"/>
</dbReference>
<dbReference type="SUPFAM" id="SSF53822">
    <property type="entry name" value="Periplasmic binding protein-like I"/>
    <property type="match status" value="1"/>
</dbReference>
<dbReference type="EMBL" id="JBBLZC010000006">
    <property type="protein sequence ID" value="MEK0083092.1"/>
    <property type="molecule type" value="Genomic_DNA"/>
</dbReference>
<dbReference type="RefSeq" id="WP_418158939.1">
    <property type="nucleotide sequence ID" value="NZ_JBBLZC010000006.1"/>
</dbReference>
<feature type="domain" description="Leucine-binding protein" evidence="5">
    <location>
        <begin position="95"/>
        <end position="211"/>
    </location>
</feature>
<evidence type="ECO:0000259" key="5">
    <source>
        <dbReference type="Pfam" id="PF13458"/>
    </source>
</evidence>
<evidence type="ECO:0000256" key="3">
    <source>
        <dbReference type="ARBA" id="ARBA00022970"/>
    </source>
</evidence>
<dbReference type="NCBIfam" id="TIGR03863">
    <property type="entry name" value="PQQ_ABC_bind"/>
    <property type="match status" value="1"/>
</dbReference>
<reference evidence="6 7" key="1">
    <citation type="submission" date="2024-01" db="EMBL/GenBank/DDBJ databases">
        <title>Multi-omics insights into the function and evolution of sodium benzoate biodegradation pathways in Benzoatithermus flavus gen. nov., sp. nov. from hot spring.</title>
        <authorList>
            <person name="Hu C.-J."/>
            <person name="Li W.-J."/>
        </authorList>
    </citation>
    <scope>NUCLEOTIDE SEQUENCE [LARGE SCALE GENOMIC DNA]</scope>
    <source>
        <strain evidence="6 7">SYSU G07066</strain>
    </source>
</reference>
<evidence type="ECO:0000313" key="6">
    <source>
        <dbReference type="EMBL" id="MEK0083092.1"/>
    </source>
</evidence>
<comment type="similarity">
    <text evidence="1">Belongs to the leucine-binding protein family.</text>
</comment>
<dbReference type="InterPro" id="IPR051010">
    <property type="entry name" value="BCAA_transport"/>
</dbReference>
<evidence type="ECO:0000313" key="7">
    <source>
        <dbReference type="Proteomes" id="UP001375743"/>
    </source>
</evidence>
<evidence type="ECO:0000256" key="1">
    <source>
        <dbReference type="ARBA" id="ARBA00010062"/>
    </source>
</evidence>
<keyword evidence="7" id="KW-1185">Reference proteome</keyword>
<sequence length="401" mass="45006">MRFDKARHGASALCLLLLLVLGAPLRAAELEVTITYLGRKEPPRIPLSLVEPVLEDEGVKGAEQGIKDNQTTGRFIGHDYTLRERIVPTDGDPAAELRKAIEAGERLFVVDLKAPDLLALAPVADEAGALLFNARAEDDVLRTKQCFKSTFHVAPSRAMKADALAQYLVWKRWQRWFLIEGSHPEDKLLADAYRRAAKKFGAKIVEARTYEDTGGARRTDTGHVQVQSQMPVFTQGASEYDVLIAADENDVFAEYLPYRTWDARPVAGSAGLVPTAWSRVNEQWGGTQLQRRFEKFAGRPMTERDFNAWLAVRGIGEAVTRSRNAEPKALHDYMVSESFEVGAFKGQGLSFRRWDQQMRQPILLVTPRMLVSVSPQDQFLHQRTPLDTLGFDEPESQCRLN</sequence>
<dbReference type="PANTHER" id="PTHR30483">
    <property type="entry name" value="LEUCINE-SPECIFIC-BINDING PROTEIN"/>
    <property type="match status" value="1"/>
</dbReference>
<name>A0ABU8XPF1_9PROT</name>
<dbReference type="InterPro" id="IPR028081">
    <property type="entry name" value="Leu-bd"/>
</dbReference>